<dbReference type="InterPro" id="IPR001133">
    <property type="entry name" value="NADH_UbQ_OxRdtase_chain4L/K"/>
</dbReference>
<keyword evidence="15 17" id="KW-0472">Membrane</keyword>
<dbReference type="Gene3D" id="1.10.287.3510">
    <property type="match status" value="1"/>
</dbReference>
<dbReference type="AlphaFoldDB" id="A0A6B9MN65"/>
<evidence type="ECO:0000256" key="7">
    <source>
        <dbReference type="ARBA" id="ARBA00022660"/>
    </source>
</evidence>
<dbReference type="EC" id="7.1.1.2" evidence="4 17"/>
<dbReference type="GO" id="GO:0042773">
    <property type="term" value="P:ATP synthesis coupled electron transport"/>
    <property type="evidence" value="ECO:0007669"/>
    <property type="project" value="UniProtKB-UniRule"/>
</dbReference>
<name>A0A6B9MN65_9COLE</name>
<dbReference type="GO" id="GO:0030964">
    <property type="term" value="C:NADH dehydrogenase complex"/>
    <property type="evidence" value="ECO:0007669"/>
    <property type="project" value="TreeGrafter"/>
</dbReference>
<keyword evidence="11 17" id="KW-1133">Transmembrane helix</keyword>
<keyword evidence="14 17" id="KW-0496">Mitochondrion</keyword>
<accession>A0A6B9MN65</accession>
<evidence type="ECO:0000256" key="1">
    <source>
        <dbReference type="ARBA" id="ARBA00003257"/>
    </source>
</evidence>
<evidence type="ECO:0000256" key="14">
    <source>
        <dbReference type="ARBA" id="ARBA00023128"/>
    </source>
</evidence>
<evidence type="ECO:0000256" key="6">
    <source>
        <dbReference type="ARBA" id="ARBA00022448"/>
    </source>
</evidence>
<comment type="function">
    <text evidence="1">Core subunit of the mitochondrial membrane respiratory chain NADH dehydrogenase (Complex I) that is believed to belong to the minimal assembly required for catalysis. Complex I functions in the transfer of electrons from NADH to the respiratory chain. The immediate electron acceptor for the enzyme is believed to be ubiquinone.</text>
</comment>
<keyword evidence="9 17" id="KW-1278">Translocase</keyword>
<dbReference type="GO" id="GO:0005743">
    <property type="term" value="C:mitochondrial inner membrane"/>
    <property type="evidence" value="ECO:0007669"/>
    <property type="project" value="UniProtKB-SubCell"/>
</dbReference>
<feature type="transmembrane region" description="Helical" evidence="17">
    <location>
        <begin position="31"/>
        <end position="53"/>
    </location>
</feature>
<dbReference type="EMBL" id="MH922966">
    <property type="protein sequence ID" value="QHD18526.1"/>
    <property type="molecule type" value="Genomic_DNA"/>
</dbReference>
<evidence type="ECO:0000256" key="12">
    <source>
        <dbReference type="ARBA" id="ARBA00023027"/>
    </source>
</evidence>
<keyword evidence="6 17" id="KW-0813">Transport</keyword>
<keyword evidence="12 17" id="KW-0520">NAD</keyword>
<comment type="catalytic activity">
    <reaction evidence="16 17">
        <text>a ubiquinone + NADH + 5 H(+)(in) = a ubiquinol + NAD(+) + 4 H(+)(out)</text>
        <dbReference type="Rhea" id="RHEA:29091"/>
        <dbReference type="Rhea" id="RHEA-COMP:9565"/>
        <dbReference type="Rhea" id="RHEA-COMP:9566"/>
        <dbReference type="ChEBI" id="CHEBI:15378"/>
        <dbReference type="ChEBI" id="CHEBI:16389"/>
        <dbReference type="ChEBI" id="CHEBI:17976"/>
        <dbReference type="ChEBI" id="CHEBI:57540"/>
        <dbReference type="ChEBI" id="CHEBI:57945"/>
        <dbReference type="EC" id="7.1.1.2"/>
    </reaction>
</comment>
<keyword evidence="8 17" id="KW-0812">Transmembrane</keyword>
<comment type="function">
    <text evidence="17">Core subunit of the mitochondrial membrane respiratory chain NADH dehydrogenase (Complex I) which catalyzes electron transfer from NADH through the respiratory chain, using ubiquinone as an electron acceptor.</text>
</comment>
<dbReference type="PANTHER" id="PTHR11434:SF0">
    <property type="entry name" value="NADH-UBIQUINONE OXIDOREDUCTASE CHAIN 4L"/>
    <property type="match status" value="1"/>
</dbReference>
<evidence type="ECO:0000256" key="8">
    <source>
        <dbReference type="ARBA" id="ARBA00022692"/>
    </source>
</evidence>
<proteinExistence type="inferred from homology"/>
<sequence>MKTLIVWVFSSFFMFFSGLISFSLNRKHLLLMLLSLEFIVLSLFFFVVFYLGIFCGEIYFSMIFVSLGVCEGSLGLSILVSLIRTHGGDNFQSFSILW</sequence>
<keyword evidence="7 17" id="KW-0679">Respiratory chain</keyword>
<dbReference type="InterPro" id="IPR039428">
    <property type="entry name" value="NUOK/Mnh_C1-like"/>
</dbReference>
<feature type="transmembrane region" description="Helical" evidence="17">
    <location>
        <begin position="6"/>
        <end position="24"/>
    </location>
</feature>
<evidence type="ECO:0000256" key="10">
    <source>
        <dbReference type="ARBA" id="ARBA00022982"/>
    </source>
</evidence>
<evidence type="ECO:0000256" key="13">
    <source>
        <dbReference type="ARBA" id="ARBA00023075"/>
    </source>
</evidence>
<evidence type="ECO:0000256" key="4">
    <source>
        <dbReference type="ARBA" id="ARBA00012944"/>
    </source>
</evidence>
<reference evidence="18" key="1">
    <citation type="submission" date="2018-09" db="EMBL/GenBank/DDBJ databases">
        <title>Sequencing and analysis of the mitochondrial genome of Trogoderma variabile.</title>
        <authorList>
            <person name="Pang Y."/>
        </authorList>
    </citation>
    <scope>NUCLEOTIDE SEQUENCE</scope>
</reference>
<feature type="transmembrane region" description="Helical" evidence="17">
    <location>
        <begin position="59"/>
        <end position="83"/>
    </location>
</feature>
<dbReference type="GO" id="GO:0016651">
    <property type="term" value="F:oxidoreductase activity, acting on NAD(P)H"/>
    <property type="evidence" value="ECO:0007669"/>
    <property type="project" value="InterPro"/>
</dbReference>
<evidence type="ECO:0000256" key="17">
    <source>
        <dbReference type="RuleBase" id="RU004419"/>
    </source>
</evidence>
<keyword evidence="13 17" id="KW-0830">Ubiquinone</keyword>
<gene>
    <name evidence="18" type="primary">nad4L</name>
</gene>
<evidence type="ECO:0000256" key="5">
    <source>
        <dbReference type="ARBA" id="ARBA00016612"/>
    </source>
</evidence>
<dbReference type="PANTHER" id="PTHR11434">
    <property type="entry name" value="NADH-UBIQUINONE OXIDOREDUCTASE SUBUNIT ND4L"/>
    <property type="match status" value="1"/>
</dbReference>
<evidence type="ECO:0000256" key="15">
    <source>
        <dbReference type="ARBA" id="ARBA00023136"/>
    </source>
</evidence>
<geneLocation type="mitochondrion" evidence="18"/>
<dbReference type="Pfam" id="PF00420">
    <property type="entry name" value="Oxidored_q2"/>
    <property type="match status" value="1"/>
</dbReference>
<evidence type="ECO:0000313" key="18">
    <source>
        <dbReference type="EMBL" id="QHD18526.1"/>
    </source>
</evidence>
<comment type="subcellular location">
    <subcellularLocation>
        <location evidence="17">Mitochondrion inner membrane</location>
        <topology evidence="17">Multi-pass membrane protein</topology>
    </subcellularLocation>
    <subcellularLocation>
        <location evidence="2">Mitochondrion membrane</location>
        <topology evidence="2">Multi-pass membrane protein</topology>
    </subcellularLocation>
</comment>
<dbReference type="GO" id="GO:0008137">
    <property type="term" value="F:NADH dehydrogenase (ubiquinone) activity"/>
    <property type="evidence" value="ECO:0007669"/>
    <property type="project" value="UniProtKB-EC"/>
</dbReference>
<evidence type="ECO:0000256" key="9">
    <source>
        <dbReference type="ARBA" id="ARBA00022967"/>
    </source>
</evidence>
<keyword evidence="10 17" id="KW-0249">Electron transport</keyword>
<keyword evidence="17" id="KW-0999">Mitochondrion inner membrane</keyword>
<evidence type="ECO:0000256" key="3">
    <source>
        <dbReference type="ARBA" id="ARBA00010519"/>
    </source>
</evidence>
<evidence type="ECO:0000256" key="2">
    <source>
        <dbReference type="ARBA" id="ARBA00004225"/>
    </source>
</evidence>
<protein>
    <recommendedName>
        <fullName evidence="5 17">NADH-ubiquinone oxidoreductase chain 4L</fullName>
        <ecNumber evidence="4 17">7.1.1.2</ecNumber>
    </recommendedName>
</protein>
<evidence type="ECO:0000256" key="11">
    <source>
        <dbReference type="ARBA" id="ARBA00022989"/>
    </source>
</evidence>
<evidence type="ECO:0000256" key="16">
    <source>
        <dbReference type="ARBA" id="ARBA00049551"/>
    </source>
</evidence>
<comment type="similarity">
    <text evidence="3 17">Belongs to the complex I subunit 4L family.</text>
</comment>
<organism evidence="18">
    <name type="scientific">Trogoderma variabile</name>
    <dbReference type="NCBI Taxonomy" id="888089"/>
    <lineage>
        <taxon>Eukaryota</taxon>
        <taxon>Metazoa</taxon>
        <taxon>Ecdysozoa</taxon>
        <taxon>Arthropoda</taxon>
        <taxon>Hexapoda</taxon>
        <taxon>Insecta</taxon>
        <taxon>Pterygota</taxon>
        <taxon>Neoptera</taxon>
        <taxon>Endopterygota</taxon>
        <taxon>Coleoptera</taxon>
        <taxon>Polyphaga</taxon>
        <taxon>Bostrichiformia</taxon>
        <taxon>Dermestidae</taxon>
        <taxon>Megatominae</taxon>
        <taxon>Trogoderma</taxon>
    </lineage>
</organism>